<evidence type="ECO:0000313" key="5">
    <source>
        <dbReference type="Proteomes" id="UP001359886"/>
    </source>
</evidence>
<name>A0AAW9R9R9_9GAMM</name>
<dbReference type="SUPFAM" id="SSF51735">
    <property type="entry name" value="NAD(P)-binding Rossmann-fold domains"/>
    <property type="match status" value="1"/>
</dbReference>
<dbReference type="EMBL" id="JAZHOG010000001">
    <property type="protein sequence ID" value="MEJ8566497.1"/>
    <property type="molecule type" value="Genomic_DNA"/>
</dbReference>
<dbReference type="InterPro" id="IPR000846">
    <property type="entry name" value="DapB_N"/>
</dbReference>
<protein>
    <recommendedName>
        <fullName evidence="3">Dihydrodipicolinate reductase N-terminal domain-containing protein</fullName>
    </recommendedName>
</protein>
<evidence type="ECO:0000256" key="2">
    <source>
        <dbReference type="ARBA" id="ARBA00023002"/>
    </source>
</evidence>
<sequence length="353" mass="37498">MSYRVIQWATGGMGRNCLRAVIDHPAMELAGVYVYSDGKAGRDAGDLARRAETGVIATNDIDAILDIDADVVIHAGRIVPPYGSHDDDLIRILSSGKNVISINGYSHPAHWGGERLAALETAGRQGNATLTAAGLNPGFAGEQLAVVASGVCTAIDNLEVVESVSAVAVRHPDYVFKALGFGADPDEVDPNDPAWGPAASLNGMYEEVLAAIAEHLDMKLEGVITEHQVFPATEDLEVAAGLIPAGTISHFRWRWHGIVGGQRRLTMTIHWYMQTAHLDETEPPLWTIRIQGQPGITMQVEVEKRAGDTTPTSAEQIAVAGSVINTIPVVCAAPAGVMLRPLATPYSGRLHAG</sequence>
<evidence type="ECO:0000259" key="3">
    <source>
        <dbReference type="Pfam" id="PF01113"/>
    </source>
</evidence>
<accession>A0AAW9R9R9</accession>
<keyword evidence="5" id="KW-1185">Reference proteome</keyword>
<reference evidence="4 5" key="1">
    <citation type="submission" date="2024-02" db="EMBL/GenBank/DDBJ databases">
        <title>A novel Wenzhouxiangellaceae bacterium, isolated from coastal sediments.</title>
        <authorList>
            <person name="Du Z.-J."/>
            <person name="Ye Y.-Q."/>
            <person name="Zhang X.-Y."/>
        </authorList>
    </citation>
    <scope>NUCLEOTIDE SEQUENCE [LARGE SCALE GENOMIC DNA]</scope>
    <source>
        <strain evidence="4 5">CH-27</strain>
    </source>
</reference>
<comment type="caution">
    <text evidence="4">The sequence shown here is derived from an EMBL/GenBank/DDBJ whole genome shotgun (WGS) entry which is preliminary data.</text>
</comment>
<proteinExistence type="predicted"/>
<dbReference type="Pfam" id="PF01113">
    <property type="entry name" value="DapB_N"/>
    <property type="match status" value="1"/>
</dbReference>
<dbReference type="RefSeq" id="WP_354693815.1">
    <property type="nucleotide sequence ID" value="NZ_JAZHOG010000001.1"/>
</dbReference>
<dbReference type="Proteomes" id="UP001359886">
    <property type="component" value="Unassembled WGS sequence"/>
</dbReference>
<feature type="domain" description="Dihydrodipicolinate reductase N-terminal" evidence="3">
    <location>
        <begin position="9"/>
        <end position="73"/>
    </location>
</feature>
<dbReference type="Gene3D" id="3.40.50.720">
    <property type="entry name" value="NAD(P)-binding Rossmann-like Domain"/>
    <property type="match status" value="1"/>
</dbReference>
<keyword evidence="2" id="KW-0560">Oxidoreductase</keyword>
<dbReference type="InterPro" id="IPR036291">
    <property type="entry name" value="NAD(P)-bd_dom_sf"/>
</dbReference>
<dbReference type="AlphaFoldDB" id="A0AAW9R9R9"/>
<keyword evidence="1" id="KW-0521">NADP</keyword>
<evidence type="ECO:0000256" key="1">
    <source>
        <dbReference type="ARBA" id="ARBA00022857"/>
    </source>
</evidence>
<dbReference type="GO" id="GO:0009089">
    <property type="term" value="P:lysine biosynthetic process via diaminopimelate"/>
    <property type="evidence" value="ECO:0007669"/>
    <property type="project" value="InterPro"/>
</dbReference>
<evidence type="ECO:0000313" key="4">
    <source>
        <dbReference type="EMBL" id="MEJ8566497.1"/>
    </source>
</evidence>
<organism evidence="4 5">
    <name type="scientific">Elongatibacter sediminis</name>
    <dbReference type="NCBI Taxonomy" id="3119006"/>
    <lineage>
        <taxon>Bacteria</taxon>
        <taxon>Pseudomonadati</taxon>
        <taxon>Pseudomonadota</taxon>
        <taxon>Gammaproteobacteria</taxon>
        <taxon>Chromatiales</taxon>
        <taxon>Wenzhouxiangellaceae</taxon>
        <taxon>Elongatibacter</taxon>
    </lineage>
</organism>
<gene>
    <name evidence="4" type="ORF">V3330_02560</name>
</gene>
<dbReference type="CDD" id="cd24146">
    <property type="entry name" value="nat-AmDH_N_like"/>
    <property type="match status" value="1"/>
</dbReference>
<dbReference type="GO" id="GO:0008839">
    <property type="term" value="F:4-hydroxy-tetrahydrodipicolinate reductase"/>
    <property type="evidence" value="ECO:0007669"/>
    <property type="project" value="InterPro"/>
</dbReference>